<name>A0A9P3USE0_LYOSH</name>
<keyword evidence="2" id="KW-0413">Isomerase</keyword>
<protein>
    <submittedName>
        <fullName evidence="3">Epimerase, PhzC PhzF homolog</fullName>
    </submittedName>
</protein>
<dbReference type="AlphaFoldDB" id="A0A9P3USE0"/>
<evidence type="ECO:0000256" key="1">
    <source>
        <dbReference type="ARBA" id="ARBA00008270"/>
    </source>
</evidence>
<accession>A0A9P3USE0</accession>
<comment type="similarity">
    <text evidence="1">Belongs to the PhzF family.</text>
</comment>
<dbReference type="SUPFAM" id="SSF54506">
    <property type="entry name" value="Diaminopimelate epimerase-like"/>
    <property type="match status" value="1"/>
</dbReference>
<comment type="caution">
    <text evidence="3">The sequence shown here is derived from an EMBL/GenBank/DDBJ whole genome shotgun (WGS) entry which is preliminary data.</text>
</comment>
<dbReference type="GO" id="GO:0005737">
    <property type="term" value="C:cytoplasm"/>
    <property type="evidence" value="ECO:0007669"/>
    <property type="project" value="TreeGrafter"/>
</dbReference>
<dbReference type="EMBL" id="BRPK01000014">
    <property type="protein sequence ID" value="GLB43523.1"/>
    <property type="molecule type" value="Genomic_DNA"/>
</dbReference>
<dbReference type="Pfam" id="PF02567">
    <property type="entry name" value="PhzC-PhzF"/>
    <property type="match status" value="1"/>
</dbReference>
<sequence>MSAQFSLVTAFSNAVDGGNPAAVVFIDMTTPVDTFKQIATNFNEPITCFVSATPLPSNAQKTVAFNVRWFTVNKSETPLCGHGTLAAAKAVFDKDDVPKDTELIEFHTLTRGVMKARRLLGGFIEIELPSGKTVDVSAEEHARNSRLVNRAIGKEVAIDRILAGVDAFESYLLFVLDEKENLENLSINATPLVSIH</sequence>
<dbReference type="Proteomes" id="UP001063166">
    <property type="component" value="Unassembled WGS sequence"/>
</dbReference>
<dbReference type="PANTHER" id="PTHR13774">
    <property type="entry name" value="PHENAZINE BIOSYNTHESIS PROTEIN"/>
    <property type="match status" value="1"/>
</dbReference>
<dbReference type="Gene3D" id="3.10.310.10">
    <property type="entry name" value="Diaminopimelate Epimerase, Chain A, domain 1"/>
    <property type="match status" value="2"/>
</dbReference>
<dbReference type="PANTHER" id="PTHR13774:SF17">
    <property type="entry name" value="PHENAZINE BIOSYNTHESIS-LIKE DOMAIN-CONTAINING PROTEIN"/>
    <property type="match status" value="1"/>
</dbReference>
<dbReference type="OrthoDB" id="75169at2759"/>
<organism evidence="3 4">
    <name type="scientific">Lyophyllum shimeji</name>
    <name type="common">Hon-shimeji</name>
    <name type="synonym">Tricholoma shimeji</name>
    <dbReference type="NCBI Taxonomy" id="47721"/>
    <lineage>
        <taxon>Eukaryota</taxon>
        <taxon>Fungi</taxon>
        <taxon>Dikarya</taxon>
        <taxon>Basidiomycota</taxon>
        <taxon>Agaricomycotina</taxon>
        <taxon>Agaricomycetes</taxon>
        <taxon>Agaricomycetidae</taxon>
        <taxon>Agaricales</taxon>
        <taxon>Tricholomatineae</taxon>
        <taxon>Lyophyllaceae</taxon>
        <taxon>Lyophyllum</taxon>
    </lineage>
</organism>
<evidence type="ECO:0000256" key="2">
    <source>
        <dbReference type="ARBA" id="ARBA00023235"/>
    </source>
</evidence>
<gene>
    <name evidence="3" type="primary">yddE</name>
    <name evidence="3" type="ORF">LshimejAT787_1400350</name>
</gene>
<dbReference type="InterPro" id="IPR003719">
    <property type="entry name" value="Phenazine_PhzF-like"/>
</dbReference>
<dbReference type="GO" id="GO:0016853">
    <property type="term" value="F:isomerase activity"/>
    <property type="evidence" value="ECO:0007669"/>
    <property type="project" value="UniProtKB-KW"/>
</dbReference>
<evidence type="ECO:0000313" key="3">
    <source>
        <dbReference type="EMBL" id="GLB43523.1"/>
    </source>
</evidence>
<proteinExistence type="inferred from homology"/>
<reference evidence="3" key="1">
    <citation type="submission" date="2022-07" db="EMBL/GenBank/DDBJ databases">
        <title>The genome of Lyophyllum shimeji provides insight into the initial evolution of ectomycorrhizal fungal genome.</title>
        <authorList>
            <person name="Kobayashi Y."/>
            <person name="Shibata T."/>
            <person name="Hirakawa H."/>
            <person name="Shigenobu S."/>
            <person name="Nishiyama T."/>
            <person name="Yamada A."/>
            <person name="Hasebe M."/>
            <person name="Kawaguchi M."/>
        </authorList>
    </citation>
    <scope>NUCLEOTIDE SEQUENCE</scope>
    <source>
        <strain evidence="3">AT787</strain>
    </source>
</reference>
<evidence type="ECO:0000313" key="4">
    <source>
        <dbReference type="Proteomes" id="UP001063166"/>
    </source>
</evidence>
<keyword evidence="4" id="KW-1185">Reference proteome</keyword>